<evidence type="ECO:0000313" key="2">
    <source>
        <dbReference type="Proteomes" id="UP000261811"/>
    </source>
</evidence>
<dbReference type="EMBL" id="QURH01000177">
    <property type="protein sequence ID" value="RFU41929.1"/>
    <property type="molecule type" value="Genomic_DNA"/>
</dbReference>
<dbReference type="RefSeq" id="WP_117357031.1">
    <property type="nucleotide sequence ID" value="NZ_QURH01000177.1"/>
</dbReference>
<sequence>MSDFDGSARRALVSLQPLLSVHRFTTELSDGGLRVMVRPPKTDPLDEPADILAEGLITCVRRQDDGDRWWWFLDGAPLAEIDHPYEAITALKGAFAVRLDARGA</sequence>
<gene>
    <name evidence="1" type="ORF">DZF91_09100</name>
</gene>
<dbReference type="AlphaFoldDB" id="A0A372JPP7"/>
<proteinExistence type="predicted"/>
<protein>
    <submittedName>
        <fullName evidence="1">Uncharacterized protein</fullName>
    </submittedName>
</protein>
<reference evidence="1 2" key="1">
    <citation type="submission" date="2018-08" db="EMBL/GenBank/DDBJ databases">
        <title>Actinomadura jelena sp. nov., a novel Actinomycete isolated from soil in Chad.</title>
        <authorList>
            <person name="Shi L."/>
        </authorList>
    </citation>
    <scope>NUCLEOTIDE SEQUENCE [LARGE SCALE GENOMIC DNA]</scope>
    <source>
        <strain evidence="1 2">NEAU-G17</strain>
    </source>
</reference>
<comment type="caution">
    <text evidence="1">The sequence shown here is derived from an EMBL/GenBank/DDBJ whole genome shotgun (WGS) entry which is preliminary data.</text>
</comment>
<accession>A0A372JPP7</accession>
<name>A0A372JPP7_9ACTN</name>
<evidence type="ECO:0000313" key="1">
    <source>
        <dbReference type="EMBL" id="RFU41929.1"/>
    </source>
</evidence>
<dbReference type="Proteomes" id="UP000261811">
    <property type="component" value="Unassembled WGS sequence"/>
</dbReference>
<keyword evidence="2" id="KW-1185">Reference proteome</keyword>
<organism evidence="1 2">
    <name type="scientific">Actinomadura logoneensis</name>
    <dbReference type="NCBI Taxonomy" id="2293572"/>
    <lineage>
        <taxon>Bacteria</taxon>
        <taxon>Bacillati</taxon>
        <taxon>Actinomycetota</taxon>
        <taxon>Actinomycetes</taxon>
        <taxon>Streptosporangiales</taxon>
        <taxon>Thermomonosporaceae</taxon>
        <taxon>Actinomadura</taxon>
    </lineage>
</organism>
<dbReference type="OrthoDB" id="3478678at2"/>